<dbReference type="InterPro" id="IPR013043">
    <property type="entry name" value="DUF1595"/>
</dbReference>
<dbReference type="InterPro" id="IPR011478">
    <property type="entry name" value="DUF1585"/>
</dbReference>
<dbReference type="InterPro" id="IPR013039">
    <property type="entry name" value="DUF1588"/>
</dbReference>
<dbReference type="Pfam" id="PF07627">
    <property type="entry name" value="PSCyt3"/>
    <property type="match status" value="1"/>
</dbReference>
<organism evidence="7 8">
    <name type="scientific">Nannocystis pusilla</name>
    <dbReference type="NCBI Taxonomy" id="889268"/>
    <lineage>
        <taxon>Bacteria</taxon>
        <taxon>Pseudomonadati</taxon>
        <taxon>Myxococcota</taxon>
        <taxon>Polyangia</taxon>
        <taxon>Nannocystales</taxon>
        <taxon>Nannocystaceae</taxon>
        <taxon>Nannocystis</taxon>
    </lineage>
</organism>
<evidence type="ECO:0000313" key="7">
    <source>
        <dbReference type="EMBL" id="MCY1005042.1"/>
    </source>
</evidence>
<evidence type="ECO:0000259" key="3">
    <source>
        <dbReference type="Pfam" id="PF07626"/>
    </source>
</evidence>
<dbReference type="InterPro" id="IPR013036">
    <property type="entry name" value="DUF1587"/>
</dbReference>
<accession>A0A9X3EJ91</accession>
<evidence type="ECO:0000313" key="8">
    <source>
        <dbReference type="Proteomes" id="UP001150924"/>
    </source>
</evidence>
<dbReference type="PROSITE" id="PS51257">
    <property type="entry name" value="PROKAR_LIPOPROTEIN"/>
    <property type="match status" value="1"/>
</dbReference>
<feature type="region of interest" description="Disordered" evidence="1">
    <location>
        <begin position="34"/>
        <end position="85"/>
    </location>
</feature>
<evidence type="ECO:0000259" key="5">
    <source>
        <dbReference type="Pfam" id="PF07631"/>
    </source>
</evidence>
<dbReference type="Pfam" id="PF07631">
    <property type="entry name" value="PSD4"/>
    <property type="match status" value="1"/>
</dbReference>
<evidence type="ECO:0000259" key="6">
    <source>
        <dbReference type="Pfam" id="PF07637"/>
    </source>
</evidence>
<dbReference type="AlphaFoldDB" id="A0A9X3EJ91"/>
<keyword evidence="8" id="KW-1185">Reference proteome</keyword>
<comment type="caution">
    <text evidence="7">The sequence shown here is derived from an EMBL/GenBank/DDBJ whole genome shotgun (WGS) entry which is preliminary data.</text>
</comment>
<sequence length="590" mass="62780">MPRQPRFARAPSRPQGPGELAVLLTLTASLAGGCYHGAGQDQSASNPTLTGGEDPTETGGPNSAGTDGDPTEGTDPTDGGGEEFAPAPARLRLLLARQYRSSVAYLLGDAAAAEVETPPDSALNGFESIGAAQLALGDQAVDTYEKSARKVAAAADDAILASYHTCVPTGADDEACHKEFVANFGRVAWRRSLTQAEIDRYGAVGRDAALAFGSWESGREYAVAGLLQSPYFLYQVEVGEPDPDDPAQRVLTGVELATRLSFFLLDTTPTRELIDLGEGDGLATADAVRDVAWTMLETPAARGALGGFFAEVLRLRTLEALPKDPATFPAWSPALGTAMREEALKLIDDIAFTREADFRDFLDAPYTFANGPLAALYGLIPDPAVLGDTWQQFDLPVDSKRGGLLGQGGFLAAYAHISSTSPTLRGKFVREVLMCQGIPAPPPDVVTELPVGEDYPTMRDRLAEHQTNPSCSGCHKLMDDIGLGLENFDGIGVFRLVENGVTLDTVSNLDGLGEFDGARELGSLLRQSPAVTRCLVRNLFRHATGHLEVPGEAGALKDLDQAFEDNEYRMKELLAELVASPAFLRVGTPE</sequence>
<dbReference type="Pfam" id="PF07626">
    <property type="entry name" value="PSD3"/>
    <property type="match status" value="1"/>
</dbReference>
<evidence type="ECO:0000256" key="1">
    <source>
        <dbReference type="SAM" id="MobiDB-lite"/>
    </source>
</evidence>
<feature type="domain" description="DUF1587" evidence="3">
    <location>
        <begin position="92"/>
        <end position="155"/>
    </location>
</feature>
<dbReference type="RefSeq" id="WP_267766659.1">
    <property type="nucleotide sequence ID" value="NZ_JAPNKE010000002.1"/>
</dbReference>
<name>A0A9X3EJ91_9BACT</name>
<feature type="domain" description="DUF1585" evidence="2">
    <location>
        <begin position="514"/>
        <end position="583"/>
    </location>
</feature>
<dbReference type="Proteomes" id="UP001150924">
    <property type="component" value="Unassembled WGS sequence"/>
</dbReference>
<protein>
    <submittedName>
        <fullName evidence="7">DUF1592 domain-containing protein</fullName>
    </submittedName>
</protein>
<evidence type="ECO:0000259" key="4">
    <source>
        <dbReference type="Pfam" id="PF07627"/>
    </source>
</evidence>
<reference evidence="7" key="1">
    <citation type="submission" date="2022-11" db="EMBL/GenBank/DDBJ databases">
        <title>Minimal conservation of predation-associated metabolite biosynthetic gene clusters underscores biosynthetic potential of Myxococcota including descriptions for ten novel species: Archangium lansinium sp. nov., Myxococcus landrumus sp. nov., Nannocystis bai.</title>
        <authorList>
            <person name="Ahearne A."/>
            <person name="Stevens C."/>
            <person name="Phillips K."/>
        </authorList>
    </citation>
    <scope>NUCLEOTIDE SEQUENCE</scope>
    <source>
        <strain evidence="7">Na p29</strain>
    </source>
</reference>
<feature type="domain" description="DUF1592" evidence="5">
    <location>
        <begin position="251"/>
        <end position="379"/>
    </location>
</feature>
<gene>
    <name evidence="7" type="ORF">OV079_05550</name>
</gene>
<evidence type="ECO:0000259" key="2">
    <source>
        <dbReference type="Pfam" id="PF07624"/>
    </source>
</evidence>
<feature type="domain" description="DUF1588" evidence="4">
    <location>
        <begin position="401"/>
        <end position="495"/>
    </location>
</feature>
<feature type="domain" description="DUF1595" evidence="6">
    <location>
        <begin position="176"/>
        <end position="237"/>
    </location>
</feature>
<proteinExistence type="predicted"/>
<dbReference type="EMBL" id="JAPNKE010000002">
    <property type="protein sequence ID" value="MCY1005042.1"/>
    <property type="molecule type" value="Genomic_DNA"/>
</dbReference>
<dbReference type="Pfam" id="PF07624">
    <property type="entry name" value="PSD2"/>
    <property type="match status" value="1"/>
</dbReference>
<dbReference type="InterPro" id="IPR013042">
    <property type="entry name" value="DUF1592"/>
</dbReference>
<dbReference type="Pfam" id="PF07637">
    <property type="entry name" value="PSD5"/>
    <property type="match status" value="1"/>
</dbReference>
<feature type="compositionally biased region" description="Low complexity" evidence="1">
    <location>
        <begin position="47"/>
        <end position="85"/>
    </location>
</feature>